<comment type="similarity">
    <text evidence="2 6">Belongs to the peroxisomal membrane protein PXMP2/4 family.</text>
</comment>
<dbReference type="RefSeq" id="XP_012191198.1">
    <property type="nucleotide sequence ID" value="XM_012335808.1"/>
</dbReference>
<name>R9P8B4_PSEHS</name>
<dbReference type="Proteomes" id="UP000014071">
    <property type="component" value="Unassembled WGS sequence"/>
</dbReference>
<dbReference type="Pfam" id="PF04117">
    <property type="entry name" value="Mpv17_PMP22"/>
    <property type="match status" value="1"/>
</dbReference>
<comment type="subcellular location">
    <subcellularLocation>
        <location evidence="1">Membrane</location>
        <topology evidence="1">Multi-pass membrane protein</topology>
    </subcellularLocation>
</comment>
<keyword evidence="3 6" id="KW-0812">Transmembrane</keyword>
<feature type="compositionally biased region" description="Polar residues" evidence="7">
    <location>
        <begin position="224"/>
        <end position="242"/>
    </location>
</feature>
<feature type="transmembrane region" description="Helical" evidence="6">
    <location>
        <begin position="129"/>
        <end position="151"/>
    </location>
</feature>
<evidence type="ECO:0000256" key="5">
    <source>
        <dbReference type="ARBA" id="ARBA00023136"/>
    </source>
</evidence>
<dbReference type="PANTHER" id="PTHR11266:SF50">
    <property type="entry name" value="VACUOLAR MEMBRANE PROTEIN YOR292C"/>
    <property type="match status" value="1"/>
</dbReference>
<feature type="region of interest" description="Disordered" evidence="7">
    <location>
        <begin position="35"/>
        <end position="58"/>
    </location>
</feature>
<evidence type="ECO:0000256" key="1">
    <source>
        <dbReference type="ARBA" id="ARBA00004141"/>
    </source>
</evidence>
<feature type="transmembrane region" description="Helical" evidence="6">
    <location>
        <begin position="193"/>
        <end position="213"/>
    </location>
</feature>
<evidence type="ECO:0000256" key="3">
    <source>
        <dbReference type="ARBA" id="ARBA00022692"/>
    </source>
</evidence>
<evidence type="ECO:0000313" key="8">
    <source>
        <dbReference type="EMBL" id="GAC97611.1"/>
    </source>
</evidence>
<gene>
    <name evidence="8" type="ORF">PHSY_005197</name>
</gene>
<reference evidence="9" key="1">
    <citation type="journal article" date="2013" name="Genome Announc.">
        <title>Draft genome sequence of the basidiomycetous yeast-like fungus Pseudozyma hubeiensis SY62, which produces an abundant amount of the biosurfactant mannosylerythritol lipids.</title>
        <authorList>
            <person name="Konishi M."/>
            <person name="Hatada Y."/>
            <person name="Horiuchi J."/>
        </authorList>
    </citation>
    <scope>NUCLEOTIDE SEQUENCE [LARGE SCALE GENOMIC DNA]</scope>
    <source>
        <strain evidence="9">SY62</strain>
    </source>
</reference>
<accession>R9P8B4</accession>
<dbReference type="HOGENOM" id="CLU_049109_8_0_1"/>
<dbReference type="GO" id="GO:0005739">
    <property type="term" value="C:mitochondrion"/>
    <property type="evidence" value="ECO:0007669"/>
    <property type="project" value="TreeGrafter"/>
</dbReference>
<dbReference type="eggNOG" id="KOG1944">
    <property type="taxonomic scope" value="Eukaryota"/>
</dbReference>
<dbReference type="PANTHER" id="PTHR11266">
    <property type="entry name" value="PEROXISOMAL MEMBRANE PROTEIN 2, PXMP2 MPV17"/>
    <property type="match status" value="1"/>
</dbReference>
<organism evidence="8 9">
    <name type="scientific">Pseudozyma hubeiensis (strain SY62)</name>
    <name type="common">Yeast</name>
    <dbReference type="NCBI Taxonomy" id="1305764"/>
    <lineage>
        <taxon>Eukaryota</taxon>
        <taxon>Fungi</taxon>
        <taxon>Dikarya</taxon>
        <taxon>Basidiomycota</taxon>
        <taxon>Ustilaginomycotina</taxon>
        <taxon>Ustilaginomycetes</taxon>
        <taxon>Ustilaginales</taxon>
        <taxon>Ustilaginaceae</taxon>
        <taxon>Pseudozyma</taxon>
    </lineage>
</organism>
<sequence>MYARNFERRPWLTLAVTNGALGVIADGAAQTLERISQAQSRQQELERQGRTASDASADSSQAKGWDLARSGRFMAFNVGMAPLLAEWNRFLEFRFPLRSSSAGTGAASAVASAASAAGKVSFRALGNRLLMDQLVFAPFGLAMFVGAMGYMERGSTDGVKDKFREMYIPALLANWQVWPLVQLVNFRYMPLKYRVPFVSTVGILWTIGLSLFSQSTRPKESPKMTETQAIQLSSPSAPTERS</sequence>
<dbReference type="STRING" id="1305764.R9P8B4"/>
<keyword evidence="4 6" id="KW-1133">Transmembrane helix</keyword>
<dbReference type="GeneID" id="24110477"/>
<evidence type="ECO:0000313" key="9">
    <source>
        <dbReference type="Proteomes" id="UP000014071"/>
    </source>
</evidence>
<dbReference type="AlphaFoldDB" id="R9P8B4"/>
<dbReference type="OrthoDB" id="10267969at2759"/>
<proteinExistence type="inferred from homology"/>
<dbReference type="GO" id="GO:0016020">
    <property type="term" value="C:membrane"/>
    <property type="evidence" value="ECO:0007669"/>
    <property type="project" value="UniProtKB-SubCell"/>
</dbReference>
<evidence type="ECO:0000256" key="2">
    <source>
        <dbReference type="ARBA" id="ARBA00006824"/>
    </source>
</evidence>
<evidence type="ECO:0000256" key="7">
    <source>
        <dbReference type="SAM" id="MobiDB-lite"/>
    </source>
</evidence>
<protein>
    <submittedName>
        <fullName evidence="8">Integral membrane protein</fullName>
    </submittedName>
</protein>
<keyword evidence="9" id="KW-1185">Reference proteome</keyword>
<dbReference type="EMBL" id="DF238810">
    <property type="protein sequence ID" value="GAC97611.1"/>
    <property type="molecule type" value="Genomic_DNA"/>
</dbReference>
<evidence type="ECO:0000256" key="4">
    <source>
        <dbReference type="ARBA" id="ARBA00022989"/>
    </source>
</evidence>
<keyword evidence="5 6" id="KW-0472">Membrane</keyword>
<evidence type="ECO:0000256" key="6">
    <source>
        <dbReference type="RuleBase" id="RU363053"/>
    </source>
</evidence>
<dbReference type="InterPro" id="IPR007248">
    <property type="entry name" value="Mpv17_PMP22"/>
</dbReference>
<feature type="region of interest" description="Disordered" evidence="7">
    <location>
        <begin position="218"/>
        <end position="242"/>
    </location>
</feature>